<dbReference type="InterPro" id="IPR029045">
    <property type="entry name" value="ClpP/crotonase-like_dom_sf"/>
</dbReference>
<dbReference type="InterPro" id="IPR001478">
    <property type="entry name" value="PDZ"/>
</dbReference>
<accession>H8GT36</accession>
<evidence type="ECO:0000259" key="1">
    <source>
        <dbReference type="SMART" id="SM00228"/>
    </source>
</evidence>
<dbReference type="eggNOG" id="COG0793">
    <property type="taxonomic scope" value="Bacteria"/>
</dbReference>
<dbReference type="Pfam" id="PF03572">
    <property type="entry name" value="Peptidase_S41"/>
    <property type="match status" value="1"/>
</dbReference>
<keyword evidence="4" id="KW-1185">Reference proteome</keyword>
<dbReference type="PATRIC" id="fig|745776.4.peg.2627"/>
<sequence>MLFDRVNQLVQDRYGGLSTVDRAALRSEYQIRLDAVCAPDPQTCASTKAYPVVQAEITALGDEHSFFQTPDDFGDFVASATGGNRKQFGVKLARLDGENRVVLEVVPDSAAAEAGLSRGDVLQTIGGQPYTYERLRSARLGDQATALGVDRQGQRLNLTITPRESSTRDLPRLTYAGPQGKTAVLRIPTFLTGGGVAQTVHNLVGQAQARGATGLIVDLRGNGGGSLSECDSAVSAFVPDFVRVARTSDGDVQTRVSRGLRLEDGQAQGGVRNPKLWTGPLAVLVDKSSASCSEFFAYEIQYAGRGPIIGEDTAGVGNTATRVFPLPDDAALQLTITNYVKPNGAPYPVRVMPDQTVAQTEDTIRRLTQGVDLLLDSGVRALSAAPTLSSDRARN</sequence>
<dbReference type="GO" id="GO:0007165">
    <property type="term" value="P:signal transduction"/>
    <property type="evidence" value="ECO:0007669"/>
    <property type="project" value="TreeGrafter"/>
</dbReference>
<dbReference type="SUPFAM" id="SSF52096">
    <property type="entry name" value="ClpP/crotonase"/>
    <property type="match status" value="1"/>
</dbReference>
<feature type="domain" description="PDZ" evidence="1">
    <location>
        <begin position="86"/>
        <end position="164"/>
    </location>
</feature>
<feature type="domain" description="Tail specific protease" evidence="2">
    <location>
        <begin position="146"/>
        <end position="358"/>
    </location>
</feature>
<evidence type="ECO:0000313" key="4">
    <source>
        <dbReference type="Proteomes" id="UP000007575"/>
    </source>
</evidence>
<name>H8GT36_DEIGI</name>
<dbReference type="AlphaFoldDB" id="H8GT36"/>
<dbReference type="GO" id="GO:0004175">
    <property type="term" value="F:endopeptidase activity"/>
    <property type="evidence" value="ECO:0007669"/>
    <property type="project" value="TreeGrafter"/>
</dbReference>
<protein>
    <submittedName>
        <fullName evidence="3">Peptidase S41</fullName>
    </submittedName>
</protein>
<evidence type="ECO:0000259" key="2">
    <source>
        <dbReference type="SMART" id="SM00245"/>
    </source>
</evidence>
<gene>
    <name evidence="3" type="ordered locus">DGo_CA2561</name>
</gene>
<dbReference type="SMART" id="SM00245">
    <property type="entry name" value="TSPc"/>
    <property type="match status" value="1"/>
</dbReference>
<organism evidence="3 4">
    <name type="scientific">Deinococcus gobiensis (strain DSM 21396 / JCM 16679 / CGMCC 1.7299 / I-0)</name>
    <dbReference type="NCBI Taxonomy" id="745776"/>
    <lineage>
        <taxon>Bacteria</taxon>
        <taxon>Thermotogati</taxon>
        <taxon>Deinococcota</taxon>
        <taxon>Deinococci</taxon>
        <taxon>Deinococcales</taxon>
        <taxon>Deinococcaceae</taxon>
        <taxon>Deinococcus</taxon>
    </lineage>
</organism>
<dbReference type="PANTHER" id="PTHR32060">
    <property type="entry name" value="TAIL-SPECIFIC PROTEASE"/>
    <property type="match status" value="1"/>
</dbReference>
<dbReference type="GO" id="GO:0030288">
    <property type="term" value="C:outer membrane-bounded periplasmic space"/>
    <property type="evidence" value="ECO:0007669"/>
    <property type="project" value="TreeGrafter"/>
</dbReference>
<proteinExistence type="predicted"/>
<dbReference type="KEGG" id="dgo:DGo_CA2561"/>
<dbReference type="GO" id="GO:0008236">
    <property type="term" value="F:serine-type peptidase activity"/>
    <property type="evidence" value="ECO:0007669"/>
    <property type="project" value="InterPro"/>
</dbReference>
<dbReference type="PANTHER" id="PTHR32060:SF30">
    <property type="entry name" value="CARBOXY-TERMINAL PROCESSING PROTEASE CTPA"/>
    <property type="match status" value="1"/>
</dbReference>
<dbReference type="InterPro" id="IPR036034">
    <property type="entry name" value="PDZ_sf"/>
</dbReference>
<dbReference type="GO" id="GO:0006508">
    <property type="term" value="P:proteolysis"/>
    <property type="evidence" value="ECO:0007669"/>
    <property type="project" value="InterPro"/>
</dbReference>
<evidence type="ECO:0000313" key="3">
    <source>
        <dbReference type="EMBL" id="AFD26488.1"/>
    </source>
</evidence>
<dbReference type="HOGENOM" id="CLU_048404_0_0_0"/>
<dbReference type="Proteomes" id="UP000007575">
    <property type="component" value="Chromosome"/>
</dbReference>
<dbReference type="CDD" id="cd06567">
    <property type="entry name" value="Peptidase_S41"/>
    <property type="match status" value="1"/>
</dbReference>
<dbReference type="Gene3D" id="3.90.226.10">
    <property type="entry name" value="2-enoyl-CoA Hydratase, Chain A, domain 1"/>
    <property type="match status" value="1"/>
</dbReference>
<dbReference type="EMBL" id="CP002191">
    <property type="protein sequence ID" value="AFD26488.1"/>
    <property type="molecule type" value="Genomic_DNA"/>
</dbReference>
<dbReference type="InterPro" id="IPR005151">
    <property type="entry name" value="Tail-specific_protease"/>
</dbReference>
<dbReference type="SMART" id="SM00228">
    <property type="entry name" value="PDZ"/>
    <property type="match status" value="1"/>
</dbReference>
<dbReference type="Gene3D" id="2.30.42.10">
    <property type="match status" value="1"/>
</dbReference>
<dbReference type="STRING" id="745776.DGo_CA2561"/>
<reference evidence="3 4" key="1">
    <citation type="journal article" date="2012" name="PLoS ONE">
        <title>Genome sequence and transcriptome analysis of the radioresistant bacterium Deinococcus gobiensis: insights into the extreme environmental adaptations.</title>
        <authorList>
            <person name="Yuan M."/>
            <person name="Chen M."/>
            <person name="Zhang W."/>
            <person name="Lu W."/>
            <person name="Wang J."/>
            <person name="Yang M."/>
            <person name="Zhao P."/>
            <person name="Tang R."/>
            <person name="Li X."/>
            <person name="Hao Y."/>
            <person name="Zhou Z."/>
            <person name="Zhan Y."/>
            <person name="Yu H."/>
            <person name="Teng C."/>
            <person name="Yan Y."/>
            <person name="Ping S."/>
            <person name="Wang Y."/>
            <person name="Lin M."/>
        </authorList>
    </citation>
    <scope>NUCLEOTIDE SEQUENCE [LARGE SCALE GENOMIC DNA]</scope>
    <source>
        <strain evidence="3 4">I-0</strain>
    </source>
</reference>
<dbReference type="SUPFAM" id="SSF50156">
    <property type="entry name" value="PDZ domain-like"/>
    <property type="match status" value="1"/>
</dbReference>